<feature type="compositionally biased region" description="Basic residues" evidence="1">
    <location>
        <begin position="377"/>
        <end position="387"/>
    </location>
</feature>
<feature type="compositionally biased region" description="Basic and acidic residues" evidence="1">
    <location>
        <begin position="244"/>
        <end position="253"/>
    </location>
</feature>
<feature type="compositionally biased region" description="Basic residues" evidence="1">
    <location>
        <begin position="352"/>
        <end position="363"/>
    </location>
</feature>
<dbReference type="EMBL" id="MU004289">
    <property type="protein sequence ID" value="KAF2662666.1"/>
    <property type="molecule type" value="Genomic_DNA"/>
</dbReference>
<feature type="region of interest" description="Disordered" evidence="1">
    <location>
        <begin position="1"/>
        <end position="95"/>
    </location>
</feature>
<feature type="compositionally biased region" description="Polar residues" evidence="1">
    <location>
        <begin position="466"/>
        <end position="477"/>
    </location>
</feature>
<feature type="region of interest" description="Disordered" evidence="1">
    <location>
        <begin position="163"/>
        <end position="190"/>
    </location>
</feature>
<feature type="compositionally biased region" description="Basic residues" evidence="1">
    <location>
        <begin position="443"/>
        <end position="463"/>
    </location>
</feature>
<dbReference type="OrthoDB" id="5423493at2759"/>
<reference evidence="2" key="1">
    <citation type="journal article" date="2020" name="Stud. Mycol.">
        <title>101 Dothideomycetes genomes: a test case for predicting lifestyles and emergence of pathogens.</title>
        <authorList>
            <person name="Haridas S."/>
            <person name="Albert R."/>
            <person name="Binder M."/>
            <person name="Bloem J."/>
            <person name="Labutti K."/>
            <person name="Salamov A."/>
            <person name="Andreopoulos B."/>
            <person name="Baker S."/>
            <person name="Barry K."/>
            <person name="Bills G."/>
            <person name="Bluhm B."/>
            <person name="Cannon C."/>
            <person name="Castanera R."/>
            <person name="Culley D."/>
            <person name="Daum C."/>
            <person name="Ezra D."/>
            <person name="Gonzalez J."/>
            <person name="Henrissat B."/>
            <person name="Kuo A."/>
            <person name="Liang C."/>
            <person name="Lipzen A."/>
            <person name="Lutzoni F."/>
            <person name="Magnuson J."/>
            <person name="Mondo S."/>
            <person name="Nolan M."/>
            <person name="Ohm R."/>
            <person name="Pangilinan J."/>
            <person name="Park H.-J."/>
            <person name="Ramirez L."/>
            <person name="Alfaro M."/>
            <person name="Sun H."/>
            <person name="Tritt A."/>
            <person name="Yoshinaga Y."/>
            <person name="Zwiers L.-H."/>
            <person name="Turgeon B."/>
            <person name="Goodwin S."/>
            <person name="Spatafora J."/>
            <person name="Crous P."/>
            <person name="Grigoriev I."/>
        </authorList>
    </citation>
    <scope>NUCLEOTIDE SEQUENCE</scope>
    <source>
        <strain evidence="2">CBS 122681</strain>
    </source>
</reference>
<accession>A0A6A6TT99</accession>
<feature type="compositionally biased region" description="Low complexity" evidence="1">
    <location>
        <begin position="19"/>
        <end position="29"/>
    </location>
</feature>
<protein>
    <submittedName>
        <fullName evidence="2">Uncharacterized protein</fullName>
    </submittedName>
</protein>
<keyword evidence="3" id="KW-1185">Reference proteome</keyword>
<evidence type="ECO:0000313" key="2">
    <source>
        <dbReference type="EMBL" id="KAF2662666.1"/>
    </source>
</evidence>
<proteinExistence type="predicted"/>
<feature type="compositionally biased region" description="Acidic residues" evidence="1">
    <location>
        <begin position="220"/>
        <end position="230"/>
    </location>
</feature>
<organism evidence="2 3">
    <name type="scientific">Lophiostoma macrostomum CBS 122681</name>
    <dbReference type="NCBI Taxonomy" id="1314788"/>
    <lineage>
        <taxon>Eukaryota</taxon>
        <taxon>Fungi</taxon>
        <taxon>Dikarya</taxon>
        <taxon>Ascomycota</taxon>
        <taxon>Pezizomycotina</taxon>
        <taxon>Dothideomycetes</taxon>
        <taxon>Pleosporomycetidae</taxon>
        <taxon>Pleosporales</taxon>
        <taxon>Lophiostomataceae</taxon>
        <taxon>Lophiostoma</taxon>
    </lineage>
</organism>
<evidence type="ECO:0000313" key="3">
    <source>
        <dbReference type="Proteomes" id="UP000799324"/>
    </source>
</evidence>
<feature type="compositionally biased region" description="Basic and acidic residues" evidence="1">
    <location>
        <begin position="364"/>
        <end position="376"/>
    </location>
</feature>
<dbReference type="AlphaFoldDB" id="A0A6A6TT99"/>
<gene>
    <name evidence="2" type="ORF">K491DRAFT_686543</name>
</gene>
<name>A0A6A6TT99_9PLEO</name>
<evidence type="ECO:0000256" key="1">
    <source>
        <dbReference type="SAM" id="MobiDB-lite"/>
    </source>
</evidence>
<dbReference type="Proteomes" id="UP000799324">
    <property type="component" value="Unassembled WGS sequence"/>
</dbReference>
<feature type="region of interest" description="Disordered" evidence="1">
    <location>
        <begin position="208"/>
        <end position="506"/>
    </location>
</feature>
<sequence length="547" mass="60086">MPRPKRTKVASRIAPTRVAEPAKPAAPEPRSQETVKPSQEQHDSFSDDSDGLVVKRTEPRVRRPWQPEPQQDVDLTMTGALPVGSDTYDTTRKTPGRYRLSHIAIPAGARSKPISNQSNSARSVDIINNAGVVPKSPNAAQLAATETEDAAADAESSLLDPSLLTFGSLDSDSPAHGTRPPSAMKVGGTPAHETSILALTNFRRRPRQPSLLRMVHPTTDVEDEDVDELDDFHPEDESTPIHVRTNDPSRETNDPSAPNISSSGSRGKKRKLSPPVVQVPRSSPPYDPPSGADVADSQMPSSPSLPENVMESREEVPETQEQAESDILSETMAPPRSSSPMENKVVDSPLKPRQRRQRAKSGRRGSDDELDKDQIHQRAKTKARQKGKAQNLSTARLQALLPRRRTRLAQDHDEYDFEPSDESQLAEIDPDQDELQLPPSRRATAKKRTASKPNRKPSRKIKKPAVSTNQAQKNTRTYGRRASSDKENESTFVVTDDAAEDDESTEITPALPRAKVAAIAKKFEDVDAWEMVFESVDVGGGSSSPWR</sequence>